<feature type="domain" description="N-acetyltransferase" evidence="1">
    <location>
        <begin position="5"/>
        <end position="168"/>
    </location>
</feature>
<name>A0A1T4MUJ7_9BACT</name>
<dbReference type="InterPro" id="IPR050276">
    <property type="entry name" value="MshD_Acetyltransferase"/>
</dbReference>
<dbReference type="SUPFAM" id="SSF55729">
    <property type="entry name" value="Acyl-CoA N-acyltransferases (Nat)"/>
    <property type="match status" value="1"/>
</dbReference>
<keyword evidence="2" id="KW-0808">Transferase</keyword>
<evidence type="ECO:0000259" key="1">
    <source>
        <dbReference type="PROSITE" id="PS51186"/>
    </source>
</evidence>
<dbReference type="InterPro" id="IPR000182">
    <property type="entry name" value="GNAT_dom"/>
</dbReference>
<organism evidence="2 3">
    <name type="scientific">Trichlorobacter thiogenes</name>
    <dbReference type="NCBI Taxonomy" id="115783"/>
    <lineage>
        <taxon>Bacteria</taxon>
        <taxon>Pseudomonadati</taxon>
        <taxon>Thermodesulfobacteriota</taxon>
        <taxon>Desulfuromonadia</taxon>
        <taxon>Geobacterales</taxon>
        <taxon>Geobacteraceae</taxon>
        <taxon>Trichlorobacter</taxon>
    </lineage>
</organism>
<dbReference type="PANTHER" id="PTHR43617">
    <property type="entry name" value="L-AMINO ACID N-ACETYLTRANSFERASE"/>
    <property type="match status" value="1"/>
</dbReference>
<sequence>MHSTPRFKTATIDDIPALQDSARRIWHAHYPGIITVEQIDYMLAEGYSSDRIAAEMTKQGVTWLKILDDKEMIGFAAFGPYGEHTVKLHKLYLDVACHGRGIGSAALAEVEQRATADGATAIILNVNKYNYKAIASYERNGYQVADSVVNEIGNGFVMDDYVMKKILIKY</sequence>
<proteinExistence type="predicted"/>
<dbReference type="Proteomes" id="UP000190102">
    <property type="component" value="Unassembled WGS sequence"/>
</dbReference>
<protein>
    <submittedName>
        <fullName evidence="2">Acetyltransferase (GNAT) family protein</fullName>
    </submittedName>
</protein>
<dbReference type="InterPro" id="IPR016181">
    <property type="entry name" value="Acyl_CoA_acyltransferase"/>
</dbReference>
<dbReference type="CDD" id="cd04301">
    <property type="entry name" value="NAT_SF"/>
    <property type="match status" value="1"/>
</dbReference>
<dbReference type="STRING" id="115783.SAMN02745119_01412"/>
<accession>A0A1T4MUJ7</accession>
<evidence type="ECO:0000313" key="3">
    <source>
        <dbReference type="Proteomes" id="UP000190102"/>
    </source>
</evidence>
<gene>
    <name evidence="2" type="ORF">SAMN02745119_01412</name>
</gene>
<dbReference type="Pfam" id="PF00583">
    <property type="entry name" value="Acetyltransf_1"/>
    <property type="match status" value="1"/>
</dbReference>
<reference evidence="3" key="1">
    <citation type="submission" date="2017-02" db="EMBL/GenBank/DDBJ databases">
        <authorList>
            <person name="Varghese N."/>
            <person name="Submissions S."/>
        </authorList>
    </citation>
    <scope>NUCLEOTIDE SEQUENCE [LARGE SCALE GENOMIC DNA]</scope>
    <source>
        <strain evidence="3">ATCC BAA-34</strain>
    </source>
</reference>
<dbReference type="AlphaFoldDB" id="A0A1T4MUJ7"/>
<dbReference type="RefSeq" id="WP_161947444.1">
    <property type="nucleotide sequence ID" value="NZ_FUWR01000006.1"/>
</dbReference>
<keyword evidence="3" id="KW-1185">Reference proteome</keyword>
<evidence type="ECO:0000313" key="2">
    <source>
        <dbReference type="EMBL" id="SJZ70662.1"/>
    </source>
</evidence>
<dbReference type="PROSITE" id="PS51186">
    <property type="entry name" value="GNAT"/>
    <property type="match status" value="1"/>
</dbReference>
<dbReference type="GO" id="GO:0016747">
    <property type="term" value="F:acyltransferase activity, transferring groups other than amino-acyl groups"/>
    <property type="evidence" value="ECO:0007669"/>
    <property type="project" value="InterPro"/>
</dbReference>
<dbReference type="EMBL" id="FUWR01000006">
    <property type="protein sequence ID" value="SJZ70662.1"/>
    <property type="molecule type" value="Genomic_DNA"/>
</dbReference>
<dbReference type="Gene3D" id="3.40.630.30">
    <property type="match status" value="1"/>
</dbReference>